<name>A0A239AI63_9FIRM</name>
<organism evidence="1 2">
    <name type="scientific">Anaerovirgula multivorans</name>
    <dbReference type="NCBI Taxonomy" id="312168"/>
    <lineage>
        <taxon>Bacteria</taxon>
        <taxon>Bacillati</taxon>
        <taxon>Bacillota</taxon>
        <taxon>Clostridia</taxon>
        <taxon>Peptostreptococcales</taxon>
        <taxon>Natronincolaceae</taxon>
        <taxon>Anaerovirgula</taxon>
    </lineage>
</organism>
<evidence type="ECO:0000313" key="2">
    <source>
        <dbReference type="Proteomes" id="UP000198304"/>
    </source>
</evidence>
<sequence>MNQLLLNMLIRQVKNGLDVEAIKNEEYKQEVKAELGIAS</sequence>
<gene>
    <name evidence="1" type="ORF">SAMN05446037_100257</name>
</gene>
<evidence type="ECO:0000313" key="1">
    <source>
        <dbReference type="EMBL" id="SNR95337.1"/>
    </source>
</evidence>
<dbReference type="EMBL" id="FZOJ01000002">
    <property type="protein sequence ID" value="SNR95337.1"/>
    <property type="molecule type" value="Genomic_DNA"/>
</dbReference>
<proteinExistence type="predicted"/>
<dbReference type="AlphaFoldDB" id="A0A239AI63"/>
<accession>A0A239AI63</accession>
<reference evidence="1 2" key="1">
    <citation type="submission" date="2017-06" db="EMBL/GenBank/DDBJ databases">
        <authorList>
            <person name="Kim H.J."/>
            <person name="Triplett B.A."/>
        </authorList>
    </citation>
    <scope>NUCLEOTIDE SEQUENCE [LARGE SCALE GENOMIC DNA]</scope>
    <source>
        <strain evidence="1 2">SCA</strain>
    </source>
</reference>
<dbReference type="Proteomes" id="UP000198304">
    <property type="component" value="Unassembled WGS sequence"/>
</dbReference>
<protein>
    <submittedName>
        <fullName evidence="1">Uncharacterized protein</fullName>
    </submittedName>
</protein>
<keyword evidence="2" id="KW-1185">Reference proteome</keyword>